<dbReference type="Pfam" id="PF06686">
    <property type="entry name" value="SpoIIIAC"/>
    <property type="match status" value="2"/>
</dbReference>
<feature type="transmembrane region" description="Helical" evidence="1">
    <location>
        <begin position="27"/>
        <end position="47"/>
    </location>
</feature>
<reference evidence="2" key="2">
    <citation type="submission" date="2021-04" db="EMBL/GenBank/DDBJ databases">
        <authorList>
            <person name="Gilroy R."/>
        </authorList>
    </citation>
    <scope>NUCLEOTIDE SEQUENCE</scope>
    <source>
        <strain evidence="2">811</strain>
    </source>
</reference>
<protein>
    <submittedName>
        <fullName evidence="2">Stage III sporulation AC/AD family protein</fullName>
    </submittedName>
</protein>
<dbReference type="EMBL" id="DXFX01000075">
    <property type="protein sequence ID" value="HIX07990.1"/>
    <property type="molecule type" value="Genomic_DNA"/>
</dbReference>
<feature type="transmembrane region" description="Helical" evidence="1">
    <location>
        <begin position="67"/>
        <end position="88"/>
    </location>
</feature>
<keyword evidence="1" id="KW-1133">Transmembrane helix</keyword>
<evidence type="ECO:0000313" key="2">
    <source>
        <dbReference type="EMBL" id="HIX07990.1"/>
    </source>
</evidence>
<sequence length="130" mass="13770">MELVRILGVGLVTAVAAILLRGTKAELSFAVTIAGSVVILLFSIDLLSQTFDIFRQIGEKTGIDSSLIKLMVKVIAIGYLVEFAAGVVEDFGAKSVADKLIFAGKVIIFSVSLPVLQTLLSLIGSFLELV</sequence>
<keyword evidence="1" id="KW-0812">Transmembrane</keyword>
<keyword evidence="1" id="KW-0472">Membrane</keyword>
<comment type="caution">
    <text evidence="2">The sequence shown here is derived from an EMBL/GenBank/DDBJ whole genome shotgun (WGS) entry which is preliminary data.</text>
</comment>
<reference evidence="2" key="1">
    <citation type="journal article" date="2021" name="PeerJ">
        <title>Extensive microbial diversity within the chicken gut microbiome revealed by metagenomics and culture.</title>
        <authorList>
            <person name="Gilroy R."/>
            <person name="Ravi A."/>
            <person name="Getino M."/>
            <person name="Pursley I."/>
            <person name="Horton D.L."/>
            <person name="Alikhan N.F."/>
            <person name="Baker D."/>
            <person name="Gharbi K."/>
            <person name="Hall N."/>
            <person name="Watson M."/>
            <person name="Adriaenssens E.M."/>
            <person name="Foster-Nyarko E."/>
            <person name="Jarju S."/>
            <person name="Secka A."/>
            <person name="Antonio M."/>
            <person name="Oren A."/>
            <person name="Chaudhuri R.R."/>
            <person name="La Ragione R."/>
            <person name="Hildebrand F."/>
            <person name="Pallen M.J."/>
        </authorList>
    </citation>
    <scope>NUCLEOTIDE SEQUENCE</scope>
    <source>
        <strain evidence="2">811</strain>
    </source>
</reference>
<evidence type="ECO:0000256" key="1">
    <source>
        <dbReference type="SAM" id="Phobius"/>
    </source>
</evidence>
<dbReference type="InterPro" id="IPR025664">
    <property type="entry name" value="Spore_III_AC/AD"/>
</dbReference>
<name>A0A9D2AGG0_9FIRM</name>
<gene>
    <name evidence="2" type="ORF">H9741_05940</name>
</gene>
<dbReference type="Proteomes" id="UP000824204">
    <property type="component" value="Unassembled WGS sequence"/>
</dbReference>
<proteinExistence type="predicted"/>
<organism evidence="2 3">
    <name type="scientific">Candidatus Borkfalkia faecipullorum</name>
    <dbReference type="NCBI Taxonomy" id="2838510"/>
    <lineage>
        <taxon>Bacteria</taxon>
        <taxon>Bacillati</taxon>
        <taxon>Bacillota</taxon>
        <taxon>Clostridia</taxon>
        <taxon>Christensenellales</taxon>
        <taxon>Christensenellaceae</taxon>
        <taxon>Candidatus Borkfalkia</taxon>
    </lineage>
</organism>
<feature type="transmembrane region" description="Helical" evidence="1">
    <location>
        <begin position="100"/>
        <end position="127"/>
    </location>
</feature>
<accession>A0A9D2AGG0</accession>
<evidence type="ECO:0000313" key="3">
    <source>
        <dbReference type="Proteomes" id="UP000824204"/>
    </source>
</evidence>
<dbReference type="AlphaFoldDB" id="A0A9D2AGG0"/>